<proteinExistence type="inferred from homology"/>
<dbReference type="InterPro" id="IPR015422">
    <property type="entry name" value="PyrdxlP-dep_Trfase_small"/>
</dbReference>
<dbReference type="EMBL" id="JABFTP020000144">
    <property type="protein sequence ID" value="KAL3282037.1"/>
    <property type="molecule type" value="Genomic_DNA"/>
</dbReference>
<dbReference type="GO" id="GO:0016829">
    <property type="term" value="F:lyase activity"/>
    <property type="evidence" value="ECO:0007669"/>
    <property type="project" value="UniProtKB-KW"/>
</dbReference>
<feature type="modified residue" description="N6-(pyridoxal phosphate)lysine" evidence="5">
    <location>
        <position position="151"/>
    </location>
</feature>
<evidence type="ECO:0000256" key="4">
    <source>
        <dbReference type="ARBA" id="ARBA00023239"/>
    </source>
</evidence>
<dbReference type="InterPro" id="IPR015421">
    <property type="entry name" value="PyrdxlP-dep_Trfase_major"/>
</dbReference>
<accession>A0ABD2NTH2</accession>
<evidence type="ECO:0000313" key="8">
    <source>
        <dbReference type="Proteomes" id="UP001516400"/>
    </source>
</evidence>
<dbReference type="InterPro" id="IPR010977">
    <property type="entry name" value="Aromatic_deC"/>
</dbReference>
<comment type="cofactor">
    <cofactor evidence="1 5 6">
        <name>pyridoxal 5'-phosphate</name>
        <dbReference type="ChEBI" id="CHEBI:597326"/>
    </cofactor>
</comment>
<gene>
    <name evidence="7" type="ORF">HHI36_005240</name>
</gene>
<dbReference type="Proteomes" id="UP001516400">
    <property type="component" value="Unassembled WGS sequence"/>
</dbReference>
<name>A0ABD2NTH2_9CUCU</name>
<dbReference type="SUPFAM" id="SSF53383">
    <property type="entry name" value="PLP-dependent transferases"/>
    <property type="match status" value="1"/>
</dbReference>
<dbReference type="PANTHER" id="PTHR11999:SF60">
    <property type="entry name" value="3,4-DIHYDROXYPHENYLACETALDEHYDE SYNTHASE"/>
    <property type="match status" value="1"/>
</dbReference>
<keyword evidence="3 5" id="KW-0663">Pyridoxal phosphate</keyword>
<evidence type="ECO:0008006" key="9">
    <source>
        <dbReference type="Google" id="ProtNLM"/>
    </source>
</evidence>
<dbReference type="InterPro" id="IPR015424">
    <property type="entry name" value="PyrdxlP-dep_Trfase"/>
</dbReference>
<evidence type="ECO:0000256" key="1">
    <source>
        <dbReference type="ARBA" id="ARBA00001933"/>
    </source>
</evidence>
<reference evidence="7 8" key="1">
    <citation type="journal article" date="2021" name="BMC Biol.">
        <title>Horizontally acquired antibacterial genes associated with adaptive radiation of ladybird beetles.</title>
        <authorList>
            <person name="Li H.S."/>
            <person name="Tang X.F."/>
            <person name="Huang Y.H."/>
            <person name="Xu Z.Y."/>
            <person name="Chen M.L."/>
            <person name="Du X.Y."/>
            <person name="Qiu B.Y."/>
            <person name="Chen P.T."/>
            <person name="Zhang W."/>
            <person name="Slipinski A."/>
            <person name="Escalona H.E."/>
            <person name="Waterhouse R.M."/>
            <person name="Zwick A."/>
            <person name="Pang H."/>
        </authorList>
    </citation>
    <scope>NUCLEOTIDE SEQUENCE [LARGE SCALE GENOMIC DNA]</scope>
    <source>
        <strain evidence="7">SYSU2018</strain>
    </source>
</reference>
<dbReference type="InterPro" id="IPR002129">
    <property type="entry name" value="PyrdxlP-dep_de-COase"/>
</dbReference>
<organism evidence="7 8">
    <name type="scientific">Cryptolaemus montrouzieri</name>
    <dbReference type="NCBI Taxonomy" id="559131"/>
    <lineage>
        <taxon>Eukaryota</taxon>
        <taxon>Metazoa</taxon>
        <taxon>Ecdysozoa</taxon>
        <taxon>Arthropoda</taxon>
        <taxon>Hexapoda</taxon>
        <taxon>Insecta</taxon>
        <taxon>Pterygota</taxon>
        <taxon>Neoptera</taxon>
        <taxon>Endopterygota</taxon>
        <taxon>Coleoptera</taxon>
        <taxon>Polyphaga</taxon>
        <taxon>Cucujiformia</taxon>
        <taxon>Coccinelloidea</taxon>
        <taxon>Coccinellidae</taxon>
        <taxon>Scymninae</taxon>
        <taxon>Scymnini</taxon>
        <taxon>Cryptolaemus</taxon>
    </lineage>
</organism>
<evidence type="ECO:0000256" key="5">
    <source>
        <dbReference type="PIRSR" id="PIRSR602129-50"/>
    </source>
</evidence>
<dbReference type="AlphaFoldDB" id="A0ABD2NTH2"/>
<dbReference type="PANTHER" id="PTHR11999">
    <property type="entry name" value="GROUP II PYRIDOXAL-5-PHOSPHATE DECARBOXYLASE"/>
    <property type="match status" value="1"/>
</dbReference>
<keyword evidence="4 6" id="KW-0456">Lyase</keyword>
<dbReference type="Pfam" id="PF00282">
    <property type="entry name" value="Pyridoxal_deC"/>
    <property type="match status" value="1"/>
</dbReference>
<dbReference type="Gene3D" id="3.40.640.10">
    <property type="entry name" value="Type I PLP-dependent aspartate aminotransferase-like (Major domain)"/>
    <property type="match status" value="1"/>
</dbReference>
<evidence type="ECO:0000313" key="7">
    <source>
        <dbReference type="EMBL" id="KAL3282037.1"/>
    </source>
</evidence>
<evidence type="ECO:0000256" key="3">
    <source>
        <dbReference type="ARBA" id="ARBA00022898"/>
    </source>
</evidence>
<evidence type="ECO:0000256" key="6">
    <source>
        <dbReference type="RuleBase" id="RU000382"/>
    </source>
</evidence>
<comment type="similarity">
    <text evidence="2 6">Belongs to the group II decarboxylase family.</text>
</comment>
<comment type="caution">
    <text evidence="7">The sequence shown here is derived from an EMBL/GenBank/DDBJ whole genome shotgun (WGS) entry which is preliminary data.</text>
</comment>
<sequence>MSYNTYIGASIEKRVAPNIPRRSCDFNSIHACNNESCYSCTGRVYSTLIQHLNNDIAPTDSDGCLRGSTLQKAVEQDRKNGFHPCCVIATFGTTGICSFDKVEEIGDVCQKESIWLHIDAAYAGTALICPEYRYLMKGIEKVDSFNFNPHKWMKVNSDCSALWFKDTTHVEQLNTNREKPINKSSTTPEIQLWQIPNCRRFRALKLWFVLRINGVKGLQKHVRQQVGLAKHFESLVRSDERFEICTSNLGVVTFRLKGLDDLTNSLLERIHQDKKLFVAPYLHKQKFVIRFVVCSSFTEQSDIENSWNQIKNHANKIVVPKRKRKGFSATRSLKRNVNLNEAKMKS</sequence>
<keyword evidence="8" id="KW-1185">Reference proteome</keyword>
<protein>
    <recommendedName>
        <fullName evidence="9">Dopa decarboxylase</fullName>
    </recommendedName>
</protein>
<dbReference type="Gene3D" id="3.90.1150.10">
    <property type="entry name" value="Aspartate Aminotransferase, domain 1"/>
    <property type="match status" value="1"/>
</dbReference>
<evidence type="ECO:0000256" key="2">
    <source>
        <dbReference type="ARBA" id="ARBA00009533"/>
    </source>
</evidence>